<comment type="caution">
    <text evidence="2">The sequence shown here is derived from an EMBL/GenBank/DDBJ whole genome shotgun (WGS) entry which is preliminary data.</text>
</comment>
<feature type="region of interest" description="Disordered" evidence="1">
    <location>
        <begin position="407"/>
        <end position="430"/>
    </location>
</feature>
<sequence length="1201" mass="129586">MRVFDNGEYLDRRVVPSSNHQGPSTSQRLVGDRSDHNMLHASQDLRASEIAHLEDYFPGENDEDVWQDGLDEIVGFFPSPPPCTALILSAQREGPEGFGKRDAPVAKKKLLQDPQKTTLYNIEKSHVANDPSTKESQDFKRIPQELGKQDVVPAISQGDFANGTSVEEFDEKVKADAFVGITNLVREQDQQKSTQTLLRTDLANRTSSEFRPDIDQSLQDLREMRALMAAQEICESSTATESEVAPGVTQHEQSHHGSLVSNGLFPLVNYYDAGYAGPGPTPTDQKTPTQSVDVPYTYDAIYSRARVSLVPTSDDELSTELFDFLPQENDSLDLGDYDATALASYSPPHDGDEELIQTALSSGQKHSHLHRSFEPDSAYNSTSLAASSSVFNPDSTAPNLDDLGFELFSHGNSEDQDARSEADAESDAGYVHGDTPEYISFFAHREGTPTPGTTNIMGHTNMNMRAAISTTRNANMQQDEQGRSAKSPLLQRQRVKLLNPLEYIPSPGSLQGSFTKVAISDSIHDIAKTPLPAAHYRLLPSPMRDDYTTPSATLPSQQSRSDEATPVKPSKSEATAENVSGLTSRLPTAVYTGKRKEREKDDPLFTNYPFNSPPDFRTSYQAYYSPNHLPKTPTKKPIRVTPADSQSEPLHKKNIIDGSATNGRREEMPSFDTMMRSASLARSELSESPPSNLQDVSEPASETIEDEKTDRGASTPDFMGPPHKKRRTVAQKRPRYRSNVAESNISVEIEVRQTANQGRSGEDAEDSSADVSNEVDNAIATMIKSKAATARKGSVKALASINSAAEDGAKMALNTTPVTKVKPKAVATRKREVLSKPTARTLDADEDSTDECSEDEHDTNVDITPSAASIGPKVSAAECQSTKPAAAYKAPVASKAQPALKSKADPKPKVNSRRDSLVSTAPDVDAVPAILKPVKNAGVNKSAAKKDTAGTASTTKSVKTTAVVEKALAAEAAETQGDGQDKARTQARQNAKVVSQTKQTRATSSATIYTKSTTISTTSALTSAPTTATKRTPASRATAKTTPATPAPAPAASLPTTNKHGQPISATQLKANATKAAKKKAREEEEAAATAADKATKAATTKVNSMASVKKRKARQEEDDGEATPTAKKPKRKASERQVEVGVARNNGKEERKGREARTISATQQKANATRAANKKAREEAVAAARELEEEEEEEEGEGEA</sequence>
<feature type="compositionally biased region" description="Basic and acidic residues" evidence="1">
    <location>
        <begin position="902"/>
        <end position="916"/>
    </location>
</feature>
<gene>
    <name evidence="2" type="ORF">B0A49_01341</name>
</gene>
<dbReference type="Proteomes" id="UP000308768">
    <property type="component" value="Unassembled WGS sequence"/>
</dbReference>
<feature type="compositionally biased region" description="Low complexity" evidence="1">
    <location>
        <begin position="1162"/>
        <end position="1172"/>
    </location>
</feature>
<feature type="compositionally biased region" description="Basic and acidic residues" evidence="1">
    <location>
        <begin position="1147"/>
        <end position="1158"/>
    </location>
</feature>
<feature type="compositionally biased region" description="Low complexity" evidence="1">
    <location>
        <begin position="949"/>
        <end position="958"/>
    </location>
</feature>
<accession>A0A4U0Y111</accession>
<protein>
    <submittedName>
        <fullName evidence="2">Uncharacterized protein</fullName>
    </submittedName>
</protein>
<feature type="compositionally biased region" description="Polar residues" evidence="1">
    <location>
        <begin position="548"/>
        <end position="559"/>
    </location>
</feature>
<feature type="region of interest" description="Disordered" evidence="1">
    <location>
        <begin position="972"/>
        <end position="1201"/>
    </location>
</feature>
<feature type="region of interest" description="Disordered" evidence="1">
    <location>
        <begin position="360"/>
        <end position="379"/>
    </location>
</feature>
<feature type="compositionally biased region" description="Polar residues" evidence="1">
    <location>
        <begin position="572"/>
        <end position="586"/>
    </location>
</feature>
<feature type="region of interest" description="Disordered" evidence="1">
    <location>
        <begin position="677"/>
        <end position="773"/>
    </location>
</feature>
<dbReference type="AlphaFoldDB" id="A0A4U0Y111"/>
<feature type="compositionally biased region" description="Low complexity" evidence="1">
    <location>
        <begin position="883"/>
        <end position="896"/>
    </location>
</feature>
<feature type="region of interest" description="Disordered" evidence="1">
    <location>
        <begin position="939"/>
        <end position="958"/>
    </location>
</feature>
<proteinExistence type="predicted"/>
<organism evidence="2 3">
    <name type="scientific">Cryomyces minteri</name>
    <dbReference type="NCBI Taxonomy" id="331657"/>
    <lineage>
        <taxon>Eukaryota</taxon>
        <taxon>Fungi</taxon>
        <taxon>Dikarya</taxon>
        <taxon>Ascomycota</taxon>
        <taxon>Pezizomycotina</taxon>
        <taxon>Dothideomycetes</taxon>
        <taxon>Dothideomycetes incertae sedis</taxon>
        <taxon>Cryomyces</taxon>
    </lineage>
</organism>
<feature type="compositionally biased region" description="Low complexity" evidence="1">
    <location>
        <begin position="677"/>
        <end position="691"/>
    </location>
</feature>
<feature type="compositionally biased region" description="Low complexity" evidence="1">
    <location>
        <begin position="1002"/>
        <end position="1057"/>
    </location>
</feature>
<feature type="compositionally biased region" description="Polar residues" evidence="1">
    <location>
        <begin position="986"/>
        <end position="1001"/>
    </location>
</feature>
<feature type="compositionally biased region" description="Acidic residues" evidence="1">
    <location>
        <begin position="1188"/>
        <end position="1201"/>
    </location>
</feature>
<feature type="compositionally biased region" description="Basic and acidic residues" evidence="1">
    <location>
        <begin position="412"/>
        <end position="422"/>
    </location>
</feature>
<feature type="region of interest" description="Disordered" evidence="1">
    <location>
        <begin position="821"/>
        <end position="921"/>
    </location>
</feature>
<feature type="compositionally biased region" description="Basic residues" evidence="1">
    <location>
        <begin position="722"/>
        <end position="736"/>
    </location>
</feature>
<feature type="region of interest" description="Disordered" evidence="1">
    <location>
        <begin position="540"/>
        <end position="612"/>
    </location>
</feature>
<feature type="compositionally biased region" description="Basic and acidic residues" evidence="1">
    <location>
        <begin position="594"/>
        <end position="603"/>
    </location>
</feature>
<feature type="compositionally biased region" description="Acidic residues" evidence="1">
    <location>
        <begin position="844"/>
        <end position="857"/>
    </location>
</feature>
<reference evidence="2 3" key="1">
    <citation type="submission" date="2017-03" db="EMBL/GenBank/DDBJ databases">
        <title>Genomes of endolithic fungi from Antarctica.</title>
        <authorList>
            <person name="Coleine C."/>
            <person name="Masonjones S."/>
            <person name="Stajich J.E."/>
        </authorList>
    </citation>
    <scope>NUCLEOTIDE SEQUENCE [LARGE SCALE GENOMIC DNA]</scope>
    <source>
        <strain evidence="2 3">CCFEE 5187</strain>
    </source>
</reference>
<dbReference type="EMBL" id="NAJN01000031">
    <property type="protein sequence ID" value="TKA81205.1"/>
    <property type="molecule type" value="Genomic_DNA"/>
</dbReference>
<name>A0A4U0Y111_9PEZI</name>
<evidence type="ECO:0000313" key="2">
    <source>
        <dbReference type="EMBL" id="TKA81205.1"/>
    </source>
</evidence>
<feature type="compositionally biased region" description="Low complexity" evidence="1">
    <location>
        <begin position="1066"/>
        <end position="1075"/>
    </location>
</feature>
<keyword evidence="3" id="KW-1185">Reference proteome</keyword>
<evidence type="ECO:0000313" key="3">
    <source>
        <dbReference type="Proteomes" id="UP000308768"/>
    </source>
</evidence>
<feature type="region of interest" description="Disordered" evidence="1">
    <location>
        <begin position="627"/>
        <end position="650"/>
    </location>
</feature>
<evidence type="ECO:0000256" key="1">
    <source>
        <dbReference type="SAM" id="MobiDB-lite"/>
    </source>
</evidence>
<feature type="compositionally biased region" description="Low complexity" evidence="1">
    <location>
        <begin position="1088"/>
        <end position="1102"/>
    </location>
</feature>